<dbReference type="EMBL" id="CP000927">
    <property type="protein sequence ID" value="ABZ71554.1"/>
    <property type="molecule type" value="Genomic_DNA"/>
</dbReference>
<evidence type="ECO:0000259" key="2">
    <source>
        <dbReference type="Pfam" id="PF04773"/>
    </source>
</evidence>
<dbReference type="GO" id="GO:0016989">
    <property type="term" value="F:sigma factor antagonist activity"/>
    <property type="evidence" value="ECO:0007669"/>
    <property type="project" value="TreeGrafter"/>
</dbReference>
<dbReference type="InterPro" id="IPR032623">
    <property type="entry name" value="FecR_N"/>
</dbReference>
<organism evidence="4">
    <name type="scientific">Caulobacter sp. (strain K31)</name>
    <dbReference type="NCBI Taxonomy" id="366602"/>
    <lineage>
        <taxon>Bacteria</taxon>
        <taxon>Pseudomonadati</taxon>
        <taxon>Pseudomonadota</taxon>
        <taxon>Alphaproteobacteria</taxon>
        <taxon>Caulobacterales</taxon>
        <taxon>Caulobacteraceae</taxon>
        <taxon>Caulobacter</taxon>
    </lineage>
</organism>
<dbReference type="STRING" id="366602.Caul_2427"/>
<keyword evidence="1" id="KW-0472">Membrane</keyword>
<evidence type="ECO:0000259" key="3">
    <source>
        <dbReference type="Pfam" id="PF16220"/>
    </source>
</evidence>
<dbReference type="Pfam" id="PF16220">
    <property type="entry name" value="DUF4880"/>
    <property type="match status" value="1"/>
</dbReference>
<dbReference type="OrthoDB" id="7185479at2"/>
<proteinExistence type="predicted"/>
<sequence>MNGADGMTASEALRDEAVAWLVRVQSDQASADDWTALTVWLEASDDHLAAFEDVERVSAELTARAAEISPALKPATSRIVPLRRRPALPVWFAAVAAAVVAMVVGPMAWRDYQGAPTVYQTKPGETREVALADGTRIRLDAASTLTVRLGWRARRVEMADAQATFDVAKDPARPFLISVGDQQVRVVGTEFNIRHYDKTVRVTVRRGIVEVRQPALGSTPVARLVAGQSLSHVEGAPRSIQTATDPNPAFAWTQGRMVCDDETLGEMVAYLNRRYPIPIKVSPALAGKRFSGVLELGDEDLVVNRLAGYFSASVHRTDREIELR</sequence>
<dbReference type="KEGG" id="cak:Caul_2427"/>
<accession>B0SVT6</accession>
<keyword evidence="1" id="KW-1133">Transmembrane helix</keyword>
<evidence type="ECO:0000256" key="1">
    <source>
        <dbReference type="SAM" id="Phobius"/>
    </source>
</evidence>
<dbReference type="InterPro" id="IPR012373">
    <property type="entry name" value="Ferrdict_sens_TM"/>
</dbReference>
<reference evidence="4" key="1">
    <citation type="submission" date="2008-01" db="EMBL/GenBank/DDBJ databases">
        <title>Complete sequence of chromosome of Caulobacter sp. K31.</title>
        <authorList>
            <consortium name="US DOE Joint Genome Institute"/>
            <person name="Copeland A."/>
            <person name="Lucas S."/>
            <person name="Lapidus A."/>
            <person name="Barry K."/>
            <person name="Glavina del Rio T."/>
            <person name="Dalin E."/>
            <person name="Tice H."/>
            <person name="Pitluck S."/>
            <person name="Bruce D."/>
            <person name="Goodwin L."/>
            <person name="Thompson L.S."/>
            <person name="Brettin T."/>
            <person name="Detter J.C."/>
            <person name="Han C."/>
            <person name="Schmutz J."/>
            <person name="Larimer F."/>
            <person name="Land M."/>
            <person name="Hauser L."/>
            <person name="Kyrpides N."/>
            <person name="Kim E."/>
            <person name="Stephens C."/>
            <person name="Richardson P."/>
        </authorList>
    </citation>
    <scope>NUCLEOTIDE SEQUENCE [LARGE SCALE GENOMIC DNA]</scope>
    <source>
        <strain evidence="4">K31</strain>
    </source>
</reference>
<dbReference type="Gene3D" id="2.60.120.1440">
    <property type="match status" value="1"/>
</dbReference>
<gene>
    <name evidence="4" type="ordered locus">Caul_2427</name>
</gene>
<dbReference type="PANTHER" id="PTHR30273:SF2">
    <property type="entry name" value="PROTEIN FECR"/>
    <property type="match status" value="1"/>
</dbReference>
<dbReference type="eggNOG" id="COG3712">
    <property type="taxonomic scope" value="Bacteria"/>
</dbReference>
<feature type="domain" description="FecR protein" evidence="2">
    <location>
        <begin position="118"/>
        <end position="210"/>
    </location>
</feature>
<dbReference type="InterPro" id="IPR006860">
    <property type="entry name" value="FecR"/>
</dbReference>
<dbReference type="PANTHER" id="PTHR30273">
    <property type="entry name" value="PERIPLASMIC SIGNAL SENSOR AND SIGMA FACTOR ACTIVATOR FECR-RELATED"/>
    <property type="match status" value="1"/>
</dbReference>
<feature type="domain" description="FecR N-terminal" evidence="3">
    <location>
        <begin position="15"/>
        <end position="57"/>
    </location>
</feature>
<protein>
    <submittedName>
        <fullName evidence="4">Anti-FecI sigma factor, FecR</fullName>
    </submittedName>
</protein>
<dbReference type="AlphaFoldDB" id="B0SVT6"/>
<keyword evidence="1" id="KW-0812">Transmembrane</keyword>
<dbReference type="HOGENOM" id="CLU_050192_0_2_5"/>
<dbReference type="PIRSF" id="PIRSF018266">
    <property type="entry name" value="FecR"/>
    <property type="match status" value="1"/>
</dbReference>
<name>B0SVT6_CAUSK</name>
<feature type="transmembrane region" description="Helical" evidence="1">
    <location>
        <begin position="88"/>
        <end position="109"/>
    </location>
</feature>
<dbReference type="Pfam" id="PF04773">
    <property type="entry name" value="FecR"/>
    <property type="match status" value="1"/>
</dbReference>
<evidence type="ECO:0000313" key="4">
    <source>
        <dbReference type="EMBL" id="ABZ71554.1"/>
    </source>
</evidence>